<name>A0A225AUY0_TALAT</name>
<dbReference type="EMBL" id="LFMY01000003">
    <property type="protein sequence ID" value="OKL62194.1"/>
    <property type="molecule type" value="Genomic_DNA"/>
</dbReference>
<evidence type="ECO:0000256" key="4">
    <source>
        <dbReference type="ARBA" id="ARBA00023004"/>
    </source>
</evidence>
<evidence type="ECO:0000313" key="8">
    <source>
        <dbReference type="Proteomes" id="UP000214365"/>
    </source>
</evidence>
<feature type="binding site" description="axial binding residue" evidence="5">
    <location>
        <position position="422"/>
    </location>
    <ligand>
        <name>heme</name>
        <dbReference type="ChEBI" id="CHEBI:30413"/>
    </ligand>
    <ligandPart>
        <name>Fe</name>
        <dbReference type="ChEBI" id="CHEBI:18248"/>
    </ligandPart>
</feature>
<dbReference type="GO" id="GO:0005506">
    <property type="term" value="F:iron ion binding"/>
    <property type="evidence" value="ECO:0007669"/>
    <property type="project" value="InterPro"/>
</dbReference>
<dbReference type="InterPro" id="IPR001128">
    <property type="entry name" value="Cyt_P450"/>
</dbReference>
<keyword evidence="6" id="KW-0812">Transmembrane</keyword>
<dbReference type="GeneID" id="31002080"/>
<dbReference type="InterPro" id="IPR050364">
    <property type="entry name" value="Cytochrome_P450_fung"/>
</dbReference>
<keyword evidence="8" id="KW-1185">Reference proteome</keyword>
<keyword evidence="4 5" id="KW-0408">Iron</keyword>
<dbReference type="SUPFAM" id="SSF48264">
    <property type="entry name" value="Cytochrome P450"/>
    <property type="match status" value="1"/>
</dbReference>
<keyword evidence="5" id="KW-0349">Heme</keyword>
<protein>
    <recommendedName>
        <fullName evidence="9">Phenylacetate 2-hydroxylase</fullName>
    </recommendedName>
</protein>
<dbReference type="STRING" id="1441469.A0A225AUY0"/>
<organism evidence="7 8">
    <name type="scientific">Talaromyces atroroseus</name>
    <dbReference type="NCBI Taxonomy" id="1441469"/>
    <lineage>
        <taxon>Eukaryota</taxon>
        <taxon>Fungi</taxon>
        <taxon>Dikarya</taxon>
        <taxon>Ascomycota</taxon>
        <taxon>Pezizomycotina</taxon>
        <taxon>Eurotiomycetes</taxon>
        <taxon>Eurotiomycetidae</taxon>
        <taxon>Eurotiales</taxon>
        <taxon>Trichocomaceae</taxon>
        <taxon>Talaromyces</taxon>
        <taxon>Talaromyces sect. Trachyspermi</taxon>
    </lineage>
</organism>
<evidence type="ECO:0008006" key="9">
    <source>
        <dbReference type="Google" id="ProtNLM"/>
    </source>
</evidence>
<evidence type="ECO:0000313" key="7">
    <source>
        <dbReference type="EMBL" id="OKL62194.1"/>
    </source>
</evidence>
<dbReference type="InterPro" id="IPR036396">
    <property type="entry name" value="Cyt_P450_sf"/>
</dbReference>
<keyword evidence="3" id="KW-0560">Oxidoreductase</keyword>
<sequence>MVNTYSTDLAELATWQVFCVVASLSLFASWLFKVAYGTDVPKIKGIPELPKAIPFYGHLKFLGSDHPSAFQEFYRENKYEVLQAKLGNRRILVVNSYEAAQDFFVRNASATIDRPLFYTFHSVVSKTQGGTVGTAPWNESTKRMRTAIGALMTRPAIQRSAPMLDIETSALVNDIFACAAHGASEVDPRIFFQRQALNLTLMWCYARSVSSARTKIALNDRTVRDDWLNELFQKVVDAVSAGRKSDCISAGLLKDTSGTKLTEAEIKSINVSFVSGGFETLATSANACISWLSTDEGQLMQEKAFQDILKHHGSTEAAWDECVLEEKSPYVIALVREGLRYYCPIPLLPPRQTMKPFTWRGIEIPKGLTVHINTQSVNHDAVCYGPDAHLFRPERWLEDGIHTVKQPGPPYQYSYGAGSRMCPAVAISNRLLYATYVRLIVHFHIKASIDALPNVDYIHFNEDRSVQSALSKRFKIKLERRRYVTSLEMCIERSRKATRGLYE</sequence>
<evidence type="ECO:0000256" key="2">
    <source>
        <dbReference type="ARBA" id="ARBA00022723"/>
    </source>
</evidence>
<comment type="caution">
    <text evidence="7">The sequence shown here is derived from an EMBL/GenBank/DDBJ whole genome shotgun (WGS) entry which is preliminary data.</text>
</comment>
<keyword evidence="6" id="KW-0472">Membrane</keyword>
<dbReference type="AlphaFoldDB" id="A0A225AUY0"/>
<keyword evidence="2 5" id="KW-0479">Metal-binding</keyword>
<dbReference type="OrthoDB" id="1055148at2759"/>
<reference evidence="7 8" key="1">
    <citation type="submission" date="2015-06" db="EMBL/GenBank/DDBJ databases">
        <title>Talaromyces atroroseus IBT 11181 draft genome.</title>
        <authorList>
            <person name="Rasmussen K.B."/>
            <person name="Rasmussen S."/>
            <person name="Petersen B."/>
            <person name="Sicheritz-Ponten T."/>
            <person name="Mortensen U.H."/>
            <person name="Thrane U."/>
        </authorList>
    </citation>
    <scope>NUCLEOTIDE SEQUENCE [LARGE SCALE GENOMIC DNA]</scope>
    <source>
        <strain evidence="7 8">IBT 11181</strain>
    </source>
</reference>
<dbReference type="RefSeq" id="XP_020122315.1">
    <property type="nucleotide sequence ID" value="XM_020264354.1"/>
</dbReference>
<dbReference type="Gene3D" id="1.10.630.10">
    <property type="entry name" value="Cytochrome P450"/>
    <property type="match status" value="1"/>
</dbReference>
<dbReference type="GO" id="GO:0004497">
    <property type="term" value="F:monooxygenase activity"/>
    <property type="evidence" value="ECO:0007669"/>
    <property type="project" value="UniProtKB-KW"/>
</dbReference>
<gene>
    <name evidence="7" type="ORF">UA08_02325</name>
</gene>
<evidence type="ECO:0000256" key="5">
    <source>
        <dbReference type="PIRSR" id="PIRSR602401-1"/>
    </source>
</evidence>
<feature type="transmembrane region" description="Helical" evidence="6">
    <location>
        <begin position="12"/>
        <end position="32"/>
    </location>
</feature>
<dbReference type="PANTHER" id="PTHR46300:SF9">
    <property type="entry name" value="P450, PUTATIVE-RELATED"/>
    <property type="match status" value="1"/>
</dbReference>
<proteinExistence type="inferred from homology"/>
<dbReference type="GO" id="GO:0016705">
    <property type="term" value="F:oxidoreductase activity, acting on paired donors, with incorporation or reduction of molecular oxygen"/>
    <property type="evidence" value="ECO:0007669"/>
    <property type="project" value="InterPro"/>
</dbReference>
<dbReference type="Pfam" id="PF00067">
    <property type="entry name" value="p450"/>
    <property type="match status" value="2"/>
</dbReference>
<comment type="similarity">
    <text evidence="1">Belongs to the cytochrome P450 family.</text>
</comment>
<dbReference type="PANTHER" id="PTHR46300">
    <property type="entry name" value="P450, PUTATIVE (EUROFUNG)-RELATED-RELATED"/>
    <property type="match status" value="1"/>
</dbReference>
<comment type="cofactor">
    <cofactor evidence="5">
        <name>heme</name>
        <dbReference type="ChEBI" id="CHEBI:30413"/>
    </cofactor>
</comment>
<evidence type="ECO:0000256" key="6">
    <source>
        <dbReference type="SAM" id="Phobius"/>
    </source>
</evidence>
<keyword evidence="6" id="KW-1133">Transmembrane helix</keyword>
<dbReference type="PRINTS" id="PR00463">
    <property type="entry name" value="EP450I"/>
</dbReference>
<dbReference type="Proteomes" id="UP000214365">
    <property type="component" value="Unassembled WGS sequence"/>
</dbReference>
<evidence type="ECO:0000256" key="1">
    <source>
        <dbReference type="ARBA" id="ARBA00010617"/>
    </source>
</evidence>
<evidence type="ECO:0000256" key="3">
    <source>
        <dbReference type="ARBA" id="ARBA00023002"/>
    </source>
</evidence>
<dbReference type="GO" id="GO:0020037">
    <property type="term" value="F:heme binding"/>
    <property type="evidence" value="ECO:0007669"/>
    <property type="project" value="InterPro"/>
</dbReference>
<dbReference type="InterPro" id="IPR002401">
    <property type="entry name" value="Cyt_P450_E_grp-I"/>
</dbReference>
<accession>A0A225AUY0</accession>